<sequence>AICTVCIATADAAKSLVNSKDVIKLEKEEIKQICPKVKVLKDMCEFALEKFVKFMVKHLGGFSSESICTKFNNPNGIQVQLSALTFAKLVIIAHFTLGFQKLRLCP</sequence>
<name>A0A504ZC11_FASGI</name>
<evidence type="ECO:0000313" key="1">
    <source>
        <dbReference type="EMBL" id="TPP67428.1"/>
    </source>
</evidence>
<evidence type="ECO:0000313" key="2">
    <source>
        <dbReference type="Proteomes" id="UP000316759"/>
    </source>
</evidence>
<keyword evidence="2" id="KW-1185">Reference proteome</keyword>
<comment type="caution">
    <text evidence="1">The sequence shown here is derived from an EMBL/GenBank/DDBJ whole genome shotgun (WGS) entry which is preliminary data.</text>
</comment>
<dbReference type="Proteomes" id="UP000316759">
    <property type="component" value="Unassembled WGS sequence"/>
</dbReference>
<dbReference type="Gene3D" id="1.10.225.10">
    <property type="entry name" value="Saposin-like"/>
    <property type="match status" value="1"/>
</dbReference>
<evidence type="ECO:0008006" key="3">
    <source>
        <dbReference type="Google" id="ProtNLM"/>
    </source>
</evidence>
<dbReference type="InterPro" id="IPR011001">
    <property type="entry name" value="Saposin-like"/>
</dbReference>
<feature type="non-terminal residue" evidence="1">
    <location>
        <position position="1"/>
    </location>
</feature>
<dbReference type="EMBL" id="SUNJ01000696">
    <property type="protein sequence ID" value="TPP67428.1"/>
    <property type="molecule type" value="Genomic_DNA"/>
</dbReference>
<accession>A0A504ZC11</accession>
<reference evidence="1 2" key="1">
    <citation type="submission" date="2019-04" db="EMBL/GenBank/DDBJ databases">
        <title>Annotation for the trematode Fasciola gigantica.</title>
        <authorList>
            <person name="Choi Y.-J."/>
        </authorList>
    </citation>
    <scope>NUCLEOTIDE SEQUENCE [LARGE SCALE GENOMIC DNA]</scope>
    <source>
        <strain evidence="1">Uganda_cow_1</strain>
    </source>
</reference>
<proteinExistence type="predicted"/>
<organism evidence="1 2">
    <name type="scientific">Fasciola gigantica</name>
    <name type="common">Giant liver fluke</name>
    <dbReference type="NCBI Taxonomy" id="46835"/>
    <lineage>
        <taxon>Eukaryota</taxon>
        <taxon>Metazoa</taxon>
        <taxon>Spiralia</taxon>
        <taxon>Lophotrochozoa</taxon>
        <taxon>Platyhelminthes</taxon>
        <taxon>Trematoda</taxon>
        <taxon>Digenea</taxon>
        <taxon>Plagiorchiida</taxon>
        <taxon>Echinostomata</taxon>
        <taxon>Echinostomatoidea</taxon>
        <taxon>Fasciolidae</taxon>
        <taxon>Fasciola</taxon>
    </lineage>
</organism>
<dbReference type="SUPFAM" id="SSF47862">
    <property type="entry name" value="Saposin"/>
    <property type="match status" value="1"/>
</dbReference>
<gene>
    <name evidence="1" type="ORF">FGIG_10001</name>
</gene>
<dbReference type="AlphaFoldDB" id="A0A504ZC11"/>
<protein>
    <recommendedName>
        <fullName evidence="3">Saposin B-type domain-containing protein</fullName>
    </recommendedName>
</protein>